<feature type="domain" description="Fucosyltransferase N-terminal" evidence="2">
    <location>
        <begin position="61"/>
        <end position="171"/>
    </location>
</feature>
<dbReference type="GO" id="GO:0046920">
    <property type="term" value="F:alpha-(1-&gt;3)-fucosyltransferase activity"/>
    <property type="evidence" value="ECO:0007669"/>
    <property type="project" value="TreeGrafter"/>
</dbReference>
<feature type="transmembrane region" description="Helical" evidence="1">
    <location>
        <begin position="20"/>
        <end position="38"/>
    </location>
</feature>
<reference evidence="3 4" key="1">
    <citation type="journal article" date="2021" name="Sci. Rep.">
        <title>Chromosome anchoring in Senegalese sole (Solea senegalensis) reveals sex-associated markers and genome rearrangements in flatfish.</title>
        <authorList>
            <person name="Guerrero-Cozar I."/>
            <person name="Gomez-Garrido J."/>
            <person name="Berbel C."/>
            <person name="Martinez-Blanch J.F."/>
            <person name="Alioto T."/>
            <person name="Claros M.G."/>
            <person name="Gagnaire P.A."/>
            <person name="Manchado M."/>
        </authorList>
    </citation>
    <scope>NUCLEOTIDE SEQUENCE [LARGE SCALE GENOMIC DNA]</scope>
    <source>
        <strain evidence="3">Sse05_10M</strain>
    </source>
</reference>
<dbReference type="GO" id="GO:0016020">
    <property type="term" value="C:membrane"/>
    <property type="evidence" value="ECO:0007669"/>
    <property type="project" value="InterPro"/>
</dbReference>
<keyword evidence="1" id="KW-0472">Membrane</keyword>
<proteinExistence type="predicted"/>
<evidence type="ECO:0000313" key="3">
    <source>
        <dbReference type="EMBL" id="KAG7499350.1"/>
    </source>
</evidence>
<comment type="caution">
    <text evidence="3">The sequence shown here is derived from an EMBL/GenBank/DDBJ whole genome shotgun (WGS) entry which is preliminary data.</text>
</comment>
<keyword evidence="1" id="KW-0812">Transmembrane</keyword>
<dbReference type="Proteomes" id="UP000693946">
    <property type="component" value="Linkage Group LG21"/>
</dbReference>
<evidence type="ECO:0000259" key="2">
    <source>
        <dbReference type="Pfam" id="PF17039"/>
    </source>
</evidence>
<gene>
    <name evidence="3" type="ORF">JOB18_035199</name>
</gene>
<protein>
    <recommendedName>
        <fullName evidence="2">Fucosyltransferase N-terminal domain-containing protein</fullName>
    </recommendedName>
</protein>
<evidence type="ECO:0000256" key="1">
    <source>
        <dbReference type="SAM" id="Phobius"/>
    </source>
</evidence>
<dbReference type="PANTHER" id="PTHR11929:SF245">
    <property type="entry name" value="FUCOSYLTRANSFERASE"/>
    <property type="match status" value="1"/>
</dbReference>
<dbReference type="AlphaFoldDB" id="A0AAV6R4I2"/>
<accession>A0AAV6R4I2</accession>
<dbReference type="InterPro" id="IPR001503">
    <property type="entry name" value="Glyco_trans_10"/>
</dbReference>
<evidence type="ECO:0000313" key="4">
    <source>
        <dbReference type="Proteomes" id="UP000693946"/>
    </source>
</evidence>
<keyword evidence="4" id="KW-1185">Reference proteome</keyword>
<dbReference type="PANTHER" id="PTHR11929">
    <property type="entry name" value="ALPHA- 1,3 -FUCOSYLTRANSFERASE"/>
    <property type="match status" value="1"/>
</dbReference>
<keyword evidence="1" id="KW-1133">Transmembrane helix</keyword>
<organism evidence="3 4">
    <name type="scientific">Solea senegalensis</name>
    <name type="common">Senegalese sole</name>
    <dbReference type="NCBI Taxonomy" id="28829"/>
    <lineage>
        <taxon>Eukaryota</taxon>
        <taxon>Metazoa</taxon>
        <taxon>Chordata</taxon>
        <taxon>Craniata</taxon>
        <taxon>Vertebrata</taxon>
        <taxon>Euteleostomi</taxon>
        <taxon>Actinopterygii</taxon>
        <taxon>Neopterygii</taxon>
        <taxon>Teleostei</taxon>
        <taxon>Neoteleostei</taxon>
        <taxon>Acanthomorphata</taxon>
        <taxon>Carangaria</taxon>
        <taxon>Pleuronectiformes</taxon>
        <taxon>Pleuronectoidei</taxon>
        <taxon>Soleidae</taxon>
        <taxon>Solea</taxon>
    </lineage>
</organism>
<dbReference type="EMBL" id="JAGKHQ010000014">
    <property type="protein sequence ID" value="KAG7499350.1"/>
    <property type="molecule type" value="Genomic_DNA"/>
</dbReference>
<dbReference type="Pfam" id="PF17039">
    <property type="entry name" value="Glyco_tran_10_N"/>
    <property type="match status" value="1"/>
</dbReference>
<sequence>MEKFMEGLNIKKTLHSVKKYIVLSFLCLLLLFIYTGYLSGSQALTTMNHTIFWNRSVSGSRNVTILLWYWPFGHVTSLQGDVCWDLYHIPRCRLVDQHSMFSSADVVVFHNRELIQGIQKLPLDLPRPQGQRWAWLSLESPANNGNLQQYANIFNMTMTYRRDADIVLPYGMLEPQETEAQLVEDVTQNKSSLVCWVINVCCGYWACVRFALNILKRNPHREWDVFTCHFN</sequence>
<dbReference type="InterPro" id="IPR031481">
    <property type="entry name" value="Glyco_tran_10_N"/>
</dbReference>
<name>A0AAV6R4I2_SOLSE</name>